<evidence type="ECO:0000313" key="4">
    <source>
        <dbReference type="EMBL" id="GIN21387.1"/>
    </source>
</evidence>
<comment type="similarity">
    <text evidence="1">Belongs to the ETF alpha-subunit/FixB family.</text>
</comment>
<evidence type="ECO:0000259" key="3">
    <source>
        <dbReference type="Pfam" id="PF01012"/>
    </source>
</evidence>
<dbReference type="PANTHER" id="PTHR43153">
    <property type="entry name" value="ELECTRON TRANSFER FLAVOPROTEIN ALPHA"/>
    <property type="match status" value="1"/>
</dbReference>
<feature type="domain" description="Electron transfer flavoprotein alpha/beta-subunit N-terminal" evidence="3">
    <location>
        <begin position="12"/>
        <end position="163"/>
    </location>
</feature>
<keyword evidence="5" id="KW-1185">Reference proteome</keyword>
<dbReference type="Proteomes" id="UP000680279">
    <property type="component" value="Unassembled WGS sequence"/>
</dbReference>
<sequence>MTLCYIPLLDGKQIKPEGYALVEQAKKLGDSVTAFIIHCGIDEQTIRLDCEDVHLIELPEKQWPISSIHIEAFRSFQEKRTDEAILFSSSPMANEIAAGLAFKLDRPLVNNVMDAVRENQHLSIKKEVYGGKACLYDETGLCSIITYDSAFLPPVKSETDRRAPAFHLHIKAEGNANIRFIEKKKLGWEEIGLTEAACVIGIGRGVYSLDGNNRLDMIKELAKVFNAPVGGSKVADELKLVPKERRIGSSGVSLDQADIYIAIGISGSSQHLDGIKNVKHILAINIDPAAPIFKRADLGIVSDFKEAVPQLVEIIKNKSGVNNSENISHLKASV</sequence>
<dbReference type="Pfam" id="PF00766">
    <property type="entry name" value="ETF_alpha"/>
    <property type="match status" value="1"/>
</dbReference>
<dbReference type="EMBL" id="BOQT01000008">
    <property type="protein sequence ID" value="GIN21387.1"/>
    <property type="molecule type" value="Genomic_DNA"/>
</dbReference>
<dbReference type="PANTHER" id="PTHR43153:SF11">
    <property type="entry name" value="ELECTRON TRANSFER FLAVOPROTEIN, SUBUNIT ALPHA (ETFA)"/>
    <property type="match status" value="1"/>
</dbReference>
<dbReference type="InterPro" id="IPR029035">
    <property type="entry name" value="DHS-like_NAD/FAD-binding_dom"/>
</dbReference>
<name>A0ABQ4K6M9_9BACI</name>
<dbReference type="Pfam" id="PF01012">
    <property type="entry name" value="ETF"/>
    <property type="match status" value="1"/>
</dbReference>
<dbReference type="InterPro" id="IPR001308">
    <property type="entry name" value="ETF_a/FixB"/>
</dbReference>
<comment type="caution">
    <text evidence="4">The sequence shown here is derived from an EMBL/GenBank/DDBJ whole genome shotgun (WGS) entry which is preliminary data.</text>
</comment>
<dbReference type="RefSeq" id="WP_212963224.1">
    <property type="nucleotide sequence ID" value="NZ_BOQT01000008.1"/>
</dbReference>
<gene>
    <name evidence="4" type="ORF">J1TS3_25210</name>
</gene>
<reference evidence="4 5" key="1">
    <citation type="submission" date="2021-03" db="EMBL/GenBank/DDBJ databases">
        <title>Antimicrobial resistance genes in bacteria isolated from Japanese honey, and their potential for conferring macrolide and lincosamide resistance in the American foulbrood pathogen Paenibacillus larvae.</title>
        <authorList>
            <person name="Okamoto M."/>
            <person name="Kumagai M."/>
            <person name="Kanamori H."/>
            <person name="Takamatsu D."/>
        </authorList>
    </citation>
    <scope>NUCLEOTIDE SEQUENCE [LARGE SCALE GENOMIC DNA]</scope>
    <source>
        <strain evidence="4 5">J1TS3</strain>
    </source>
</reference>
<dbReference type="InterPro" id="IPR014730">
    <property type="entry name" value="ETF_a/b_N"/>
</dbReference>
<accession>A0ABQ4K6M9</accession>
<evidence type="ECO:0000313" key="5">
    <source>
        <dbReference type="Proteomes" id="UP000680279"/>
    </source>
</evidence>
<dbReference type="InterPro" id="IPR014729">
    <property type="entry name" value="Rossmann-like_a/b/a_fold"/>
</dbReference>
<protein>
    <submittedName>
        <fullName evidence="4">Electron transfer flavoprotein subunit alpha</fullName>
    </submittedName>
</protein>
<evidence type="ECO:0000256" key="1">
    <source>
        <dbReference type="ARBA" id="ARBA00005817"/>
    </source>
</evidence>
<dbReference type="Gene3D" id="3.40.50.1220">
    <property type="entry name" value="TPP-binding domain"/>
    <property type="match status" value="1"/>
</dbReference>
<dbReference type="Gene3D" id="3.40.50.620">
    <property type="entry name" value="HUPs"/>
    <property type="match status" value="1"/>
</dbReference>
<evidence type="ECO:0000259" key="2">
    <source>
        <dbReference type="Pfam" id="PF00766"/>
    </source>
</evidence>
<dbReference type="SUPFAM" id="SSF52467">
    <property type="entry name" value="DHS-like NAD/FAD-binding domain"/>
    <property type="match status" value="1"/>
</dbReference>
<dbReference type="SUPFAM" id="SSF52402">
    <property type="entry name" value="Adenine nucleotide alpha hydrolases-like"/>
    <property type="match status" value="1"/>
</dbReference>
<organism evidence="4 5">
    <name type="scientific">Siminovitchia fordii</name>
    <dbReference type="NCBI Taxonomy" id="254759"/>
    <lineage>
        <taxon>Bacteria</taxon>
        <taxon>Bacillati</taxon>
        <taxon>Bacillota</taxon>
        <taxon>Bacilli</taxon>
        <taxon>Bacillales</taxon>
        <taxon>Bacillaceae</taxon>
        <taxon>Siminovitchia</taxon>
    </lineage>
</organism>
<feature type="domain" description="Electron transfer flavoprotein alpha subunit C-terminal" evidence="2">
    <location>
        <begin position="193"/>
        <end position="276"/>
    </location>
</feature>
<dbReference type="InterPro" id="IPR014731">
    <property type="entry name" value="ETF_asu_C"/>
</dbReference>
<proteinExistence type="inferred from homology"/>